<name>A0ABT0SFA8_9GAMM</name>
<dbReference type="RefSeq" id="WP_250062463.1">
    <property type="nucleotide sequence ID" value="NZ_JAIKTS010000001.1"/>
</dbReference>
<dbReference type="Proteomes" id="UP001431235">
    <property type="component" value="Unassembled WGS sequence"/>
</dbReference>
<sequence length="387" mass="39141">MNRRTAGEAALLVGILLIAANLRAPFTGLPPVLGPIQAAFALDTLAVGALTTLPLLVFALLSPFSALLAREYGLERALFGAMAAIAVGIALRSAGTAWALYAGTAVIGVGIAVGNVLLPSLVKRDFPQRVASLTGAYALAMGIAAALGSAMVMPLAQVWGWRSALLAFLLLPLAAMAVWTTQLGERSAPVADTPTPPHGGRVWRSPLAWQVTLFLGLNSTIYYVVVGWMPSILADAGMSSARAGSLHGVLQLATAIPGLLLGPILARLRDQRWAAVAVCALSAVALLGFALIPQLALVWAVLFGVGTGAGIILGLSLIGLRSGNAAQAASLSGMSQCVGYLLASLGPVAIGGLHQALGGWTASLLLCAGLAAVAAVMGVLAGRSGSL</sequence>
<dbReference type="Gene3D" id="1.20.1250.20">
    <property type="entry name" value="MFS general substrate transporter like domains"/>
    <property type="match status" value="1"/>
</dbReference>
<comment type="caution">
    <text evidence="6">The sequence shown here is derived from an EMBL/GenBank/DDBJ whole genome shotgun (WGS) entry which is preliminary data.</text>
</comment>
<feature type="transmembrane region" description="Helical" evidence="4">
    <location>
        <begin position="130"/>
        <end position="153"/>
    </location>
</feature>
<accession>A0ABT0SFA8</accession>
<evidence type="ECO:0000256" key="3">
    <source>
        <dbReference type="ARBA" id="ARBA00023136"/>
    </source>
</evidence>
<evidence type="ECO:0000256" key="1">
    <source>
        <dbReference type="ARBA" id="ARBA00022692"/>
    </source>
</evidence>
<dbReference type="InterPro" id="IPR011701">
    <property type="entry name" value="MFS"/>
</dbReference>
<organism evidence="6 7">
    <name type="scientific">Stenotrophomonas mori</name>
    <dbReference type="NCBI Taxonomy" id="2871096"/>
    <lineage>
        <taxon>Bacteria</taxon>
        <taxon>Pseudomonadati</taxon>
        <taxon>Pseudomonadota</taxon>
        <taxon>Gammaproteobacteria</taxon>
        <taxon>Lysobacterales</taxon>
        <taxon>Lysobacteraceae</taxon>
        <taxon>Stenotrophomonas</taxon>
    </lineage>
</organism>
<keyword evidence="2 4" id="KW-1133">Transmembrane helix</keyword>
<feature type="transmembrane region" description="Helical" evidence="4">
    <location>
        <begin position="73"/>
        <end position="91"/>
    </location>
</feature>
<dbReference type="PROSITE" id="PS50850">
    <property type="entry name" value="MFS"/>
    <property type="match status" value="1"/>
</dbReference>
<evidence type="ECO:0000313" key="7">
    <source>
        <dbReference type="Proteomes" id="UP001431235"/>
    </source>
</evidence>
<keyword evidence="1 4" id="KW-0812">Transmembrane</keyword>
<gene>
    <name evidence="6" type="ORF">K5L01_04970</name>
</gene>
<dbReference type="InterPro" id="IPR020846">
    <property type="entry name" value="MFS_dom"/>
</dbReference>
<keyword evidence="3 4" id="KW-0472">Membrane</keyword>
<dbReference type="InterPro" id="IPR052524">
    <property type="entry name" value="MFS_Cyanate_Porter"/>
</dbReference>
<protein>
    <submittedName>
        <fullName evidence="6">MFS transporter</fullName>
    </submittedName>
</protein>
<feature type="domain" description="Major facilitator superfamily (MFS) profile" evidence="5">
    <location>
        <begin position="7"/>
        <end position="386"/>
    </location>
</feature>
<proteinExistence type="predicted"/>
<evidence type="ECO:0000259" key="5">
    <source>
        <dbReference type="PROSITE" id="PS50850"/>
    </source>
</evidence>
<evidence type="ECO:0000313" key="6">
    <source>
        <dbReference type="EMBL" id="MCL7714009.1"/>
    </source>
</evidence>
<feature type="transmembrane region" description="Helical" evidence="4">
    <location>
        <begin position="273"/>
        <end position="292"/>
    </location>
</feature>
<feature type="transmembrane region" description="Helical" evidence="4">
    <location>
        <begin position="249"/>
        <end position="266"/>
    </location>
</feature>
<keyword evidence="7" id="KW-1185">Reference proteome</keyword>
<feature type="transmembrane region" description="Helical" evidence="4">
    <location>
        <begin position="363"/>
        <end position="382"/>
    </location>
</feature>
<dbReference type="PANTHER" id="PTHR23523">
    <property type="match status" value="1"/>
</dbReference>
<evidence type="ECO:0000256" key="2">
    <source>
        <dbReference type="ARBA" id="ARBA00022989"/>
    </source>
</evidence>
<feature type="transmembrane region" description="Helical" evidence="4">
    <location>
        <begin position="338"/>
        <end position="357"/>
    </location>
</feature>
<dbReference type="InterPro" id="IPR036259">
    <property type="entry name" value="MFS_trans_sf"/>
</dbReference>
<dbReference type="Pfam" id="PF07690">
    <property type="entry name" value="MFS_1"/>
    <property type="match status" value="1"/>
</dbReference>
<evidence type="ECO:0000256" key="4">
    <source>
        <dbReference type="SAM" id="Phobius"/>
    </source>
</evidence>
<feature type="transmembrane region" description="Helical" evidence="4">
    <location>
        <begin position="97"/>
        <end position="118"/>
    </location>
</feature>
<reference evidence="6 7" key="1">
    <citation type="submission" date="2021-08" db="EMBL/GenBank/DDBJ databases">
        <title>Novel members of of the genus Stenotrophomonas from differernt environment.</title>
        <authorList>
            <person name="Deng Y."/>
        </authorList>
    </citation>
    <scope>NUCLEOTIDE SEQUENCE [LARGE SCALE GENOMIC DNA]</scope>
    <source>
        <strain evidence="6 7">CPCC 101365</strain>
    </source>
</reference>
<feature type="transmembrane region" description="Helical" evidence="4">
    <location>
        <begin position="159"/>
        <end position="179"/>
    </location>
</feature>
<dbReference type="EMBL" id="JAIKTS010000001">
    <property type="protein sequence ID" value="MCL7714009.1"/>
    <property type="molecule type" value="Genomic_DNA"/>
</dbReference>
<feature type="transmembrane region" description="Helical" evidence="4">
    <location>
        <begin position="38"/>
        <end position="61"/>
    </location>
</feature>
<dbReference type="PANTHER" id="PTHR23523:SF2">
    <property type="entry name" value="2-NITROIMIDAZOLE TRANSPORTER"/>
    <property type="match status" value="1"/>
</dbReference>
<feature type="transmembrane region" description="Helical" evidence="4">
    <location>
        <begin position="207"/>
        <end position="229"/>
    </location>
</feature>
<dbReference type="SUPFAM" id="SSF103473">
    <property type="entry name" value="MFS general substrate transporter"/>
    <property type="match status" value="1"/>
</dbReference>
<feature type="transmembrane region" description="Helical" evidence="4">
    <location>
        <begin position="298"/>
        <end position="318"/>
    </location>
</feature>